<feature type="chain" id="PRO_5021928177" evidence="5">
    <location>
        <begin position="19"/>
        <end position="110"/>
    </location>
</feature>
<dbReference type="GO" id="GO:0046872">
    <property type="term" value="F:metal ion binding"/>
    <property type="evidence" value="ECO:0007669"/>
    <property type="project" value="UniProtKB-KW"/>
</dbReference>
<dbReference type="SUPFAM" id="SSF46626">
    <property type="entry name" value="Cytochrome c"/>
    <property type="match status" value="1"/>
</dbReference>
<keyword evidence="2 4" id="KW-0479">Metal-binding</keyword>
<evidence type="ECO:0000256" key="4">
    <source>
        <dbReference type="PROSITE-ProRule" id="PRU00433"/>
    </source>
</evidence>
<evidence type="ECO:0000259" key="6">
    <source>
        <dbReference type="PROSITE" id="PS51007"/>
    </source>
</evidence>
<dbReference type="Pfam" id="PF13442">
    <property type="entry name" value="Cytochrome_CBB3"/>
    <property type="match status" value="1"/>
</dbReference>
<dbReference type="RefSeq" id="WP_142861853.1">
    <property type="nucleotide sequence ID" value="NZ_VJMF01000015.1"/>
</dbReference>
<dbReference type="EMBL" id="VJMF01000015">
    <property type="protein sequence ID" value="TRL36912.1"/>
    <property type="molecule type" value="Genomic_DNA"/>
</dbReference>
<evidence type="ECO:0000313" key="8">
    <source>
        <dbReference type="Proteomes" id="UP000316781"/>
    </source>
</evidence>
<dbReference type="InterPro" id="IPR036909">
    <property type="entry name" value="Cyt_c-like_dom_sf"/>
</dbReference>
<dbReference type="InterPro" id="IPR009056">
    <property type="entry name" value="Cyt_c-like_dom"/>
</dbReference>
<dbReference type="Gene3D" id="1.10.760.10">
    <property type="entry name" value="Cytochrome c-like domain"/>
    <property type="match status" value="1"/>
</dbReference>
<feature type="signal peptide" evidence="5">
    <location>
        <begin position="1"/>
        <end position="18"/>
    </location>
</feature>
<accession>A0A549T505</accession>
<keyword evidence="5" id="KW-0732">Signal</keyword>
<dbReference type="AlphaFoldDB" id="A0A549T505"/>
<dbReference type="Proteomes" id="UP000316781">
    <property type="component" value="Unassembled WGS sequence"/>
</dbReference>
<gene>
    <name evidence="7" type="ORF">FM996_03450</name>
</gene>
<dbReference type="GO" id="GO:0020037">
    <property type="term" value="F:heme binding"/>
    <property type="evidence" value="ECO:0007669"/>
    <property type="project" value="InterPro"/>
</dbReference>
<evidence type="ECO:0000313" key="7">
    <source>
        <dbReference type="EMBL" id="TRL36912.1"/>
    </source>
</evidence>
<sequence>MICPTPMIFALVASIAVAAPAAAQSSDPTAGRRLAASLCVECHRIDDKTPAKDEASKAPSFVDVARMSSTTELAIKVFLRSSHRNMPNLILTPDEIDSLAAYIVGLAPKQ</sequence>
<evidence type="ECO:0000256" key="5">
    <source>
        <dbReference type="SAM" id="SignalP"/>
    </source>
</evidence>
<organism evidence="7 8">
    <name type="scientific">Methylosinus sporium</name>
    <dbReference type="NCBI Taxonomy" id="428"/>
    <lineage>
        <taxon>Bacteria</taxon>
        <taxon>Pseudomonadati</taxon>
        <taxon>Pseudomonadota</taxon>
        <taxon>Alphaproteobacteria</taxon>
        <taxon>Hyphomicrobiales</taxon>
        <taxon>Methylocystaceae</taxon>
        <taxon>Methylosinus</taxon>
    </lineage>
</organism>
<keyword evidence="1 4" id="KW-0349">Heme</keyword>
<dbReference type="GO" id="GO:0009055">
    <property type="term" value="F:electron transfer activity"/>
    <property type="evidence" value="ECO:0007669"/>
    <property type="project" value="InterPro"/>
</dbReference>
<feature type="domain" description="Cytochrome c" evidence="6">
    <location>
        <begin position="26"/>
        <end position="107"/>
    </location>
</feature>
<proteinExistence type="predicted"/>
<evidence type="ECO:0000256" key="2">
    <source>
        <dbReference type="ARBA" id="ARBA00022723"/>
    </source>
</evidence>
<keyword evidence="3 4" id="KW-0408">Iron</keyword>
<dbReference type="PROSITE" id="PS51007">
    <property type="entry name" value="CYTC"/>
    <property type="match status" value="1"/>
</dbReference>
<evidence type="ECO:0000256" key="3">
    <source>
        <dbReference type="ARBA" id="ARBA00023004"/>
    </source>
</evidence>
<reference evidence="7 8" key="1">
    <citation type="submission" date="2019-07" db="EMBL/GenBank/DDBJ databases">
        <title>Ln-dependent methylotrophs.</title>
        <authorList>
            <person name="Tani A."/>
        </authorList>
    </citation>
    <scope>NUCLEOTIDE SEQUENCE [LARGE SCALE GENOMIC DNA]</scope>
    <source>
        <strain evidence="7 8">SM89A</strain>
    </source>
</reference>
<protein>
    <submittedName>
        <fullName evidence="7">Cytochrome c</fullName>
    </submittedName>
</protein>
<comment type="caution">
    <text evidence="7">The sequence shown here is derived from an EMBL/GenBank/DDBJ whole genome shotgun (WGS) entry which is preliminary data.</text>
</comment>
<evidence type="ECO:0000256" key="1">
    <source>
        <dbReference type="ARBA" id="ARBA00022617"/>
    </source>
</evidence>
<name>A0A549T505_METSR</name>